<dbReference type="GO" id="GO:0005634">
    <property type="term" value="C:nucleus"/>
    <property type="evidence" value="ECO:0007669"/>
    <property type="project" value="UniProtKB-SubCell"/>
</dbReference>
<keyword evidence="6" id="KW-0507">mRNA processing</keyword>
<dbReference type="InterPro" id="IPR001374">
    <property type="entry name" value="R3H_dom"/>
</dbReference>
<feature type="region of interest" description="Disordered" evidence="9">
    <location>
        <begin position="1"/>
        <end position="33"/>
    </location>
</feature>
<feature type="region of interest" description="Disordered" evidence="9">
    <location>
        <begin position="427"/>
        <end position="453"/>
    </location>
</feature>
<dbReference type="Proteomes" id="UP000756346">
    <property type="component" value="Unassembled WGS sequence"/>
</dbReference>
<evidence type="ECO:0000259" key="10">
    <source>
        <dbReference type="PROSITE" id="PS50174"/>
    </source>
</evidence>
<evidence type="ECO:0000256" key="9">
    <source>
        <dbReference type="SAM" id="MobiDB-lite"/>
    </source>
</evidence>
<dbReference type="Gene3D" id="3.30.1370.50">
    <property type="entry name" value="R3H-like domain"/>
    <property type="match status" value="1"/>
</dbReference>
<dbReference type="PROSITE" id="PS50174">
    <property type="entry name" value="G_PATCH"/>
    <property type="match status" value="1"/>
</dbReference>
<dbReference type="GO" id="GO:0005737">
    <property type="term" value="C:cytoplasm"/>
    <property type="evidence" value="ECO:0007669"/>
    <property type="project" value="UniProtKB-SubCell"/>
</dbReference>
<feature type="compositionally biased region" description="Polar residues" evidence="9">
    <location>
        <begin position="201"/>
        <end position="212"/>
    </location>
</feature>
<evidence type="ECO:0000256" key="2">
    <source>
        <dbReference type="ARBA" id="ARBA00004496"/>
    </source>
</evidence>
<proteinExistence type="inferred from homology"/>
<dbReference type="CDD" id="cd02646">
    <property type="entry name" value="R3H_G-patch"/>
    <property type="match status" value="1"/>
</dbReference>
<dbReference type="GO" id="GO:0006397">
    <property type="term" value="P:mRNA processing"/>
    <property type="evidence" value="ECO:0007669"/>
    <property type="project" value="UniProtKB-KW"/>
</dbReference>
<sequence length="720" mass="78871">MAKNKKGRSKPSRPPRQQKPQQGRRNGAPVENSTVSHLYGGSTAYVPTSRLPIHGSMVNEVRNTLFHRREFSGRGDSRLRHQPVVFVSAGLMDPLKDFEVTLDVHVKKTSVSASTPQAQVDGTTAALENSSPAETPRSSDPSPNSVPAPVDKPSFVIDITGDKSLRPGTRACDAASQQGDTGSESDSSEDVILFKGRDQARQTPSRPGTVSTPVAMPLRSDSLDLPELTIELDHIDKNTLSEALDHPIRTPRDCIPSRASSSGSLKAKPAGFLALTGANKGSRRGKPSPAPPGIDMADEEAAIIADYIANMRDEDDSDENAADVHPGLGSHAFHLLRDLGGSDSDAVPARGLMAESSNRSSETDEDDNDDDEVDETALRQHAESQDARLARLLAKQEELGLGGEDIVLFDDADSDGENLEGWQIAPKHTPRRRKKGGSKQARIVQQKGQYPSASRMADAFDDLDLMDWHRPSLNNFKSIGKRQEPTFDLSDSDLEEAMAIAWKKDRLRKAEKKKAREELRSQGLLGKHANPEDLKIKYRGGMSIDDIEVEFEAFLMGPREQLHLPPFDKKSRQTVHLIANKFKIKSQSAGKGNMRCPVLYRTKATLPYEPDFFNNVFSRIKQSWFPRVDVDDQIVSDAKIFRARSDVGAARARKRGVVHLREGEVVGQHASELGVDNKGRAMLEKMGWSKGMALGTDDNRGIIVPITHVVKKGKAGLGDL</sequence>
<dbReference type="RefSeq" id="XP_046011647.1">
    <property type="nucleotide sequence ID" value="XM_046162233.1"/>
</dbReference>
<evidence type="ECO:0000256" key="4">
    <source>
        <dbReference type="ARBA" id="ARBA00018964"/>
    </source>
</evidence>
<dbReference type="SUPFAM" id="SSF82708">
    <property type="entry name" value="R3H domain"/>
    <property type="match status" value="1"/>
</dbReference>
<dbReference type="InterPro" id="IPR051189">
    <property type="entry name" value="Splicing_assoc_domain"/>
</dbReference>
<dbReference type="GO" id="GO:0008380">
    <property type="term" value="P:RNA splicing"/>
    <property type="evidence" value="ECO:0007669"/>
    <property type="project" value="UniProtKB-KW"/>
</dbReference>
<dbReference type="GO" id="GO:0003676">
    <property type="term" value="F:nucleic acid binding"/>
    <property type="evidence" value="ECO:0007669"/>
    <property type="project" value="UniProtKB-UniRule"/>
</dbReference>
<organism evidence="12 13">
    <name type="scientific">Microdochium trichocladiopsis</name>
    <dbReference type="NCBI Taxonomy" id="1682393"/>
    <lineage>
        <taxon>Eukaryota</taxon>
        <taxon>Fungi</taxon>
        <taxon>Dikarya</taxon>
        <taxon>Ascomycota</taxon>
        <taxon>Pezizomycotina</taxon>
        <taxon>Sordariomycetes</taxon>
        <taxon>Xylariomycetidae</taxon>
        <taxon>Xylariales</taxon>
        <taxon>Microdochiaceae</taxon>
        <taxon>Microdochium</taxon>
    </lineage>
</organism>
<feature type="region of interest" description="Disordered" evidence="9">
    <location>
        <begin position="110"/>
        <end position="217"/>
    </location>
</feature>
<feature type="domain" description="R3H" evidence="11">
    <location>
        <begin position="541"/>
        <end position="603"/>
    </location>
</feature>
<evidence type="ECO:0000256" key="5">
    <source>
        <dbReference type="ARBA" id="ARBA00022490"/>
    </source>
</evidence>
<evidence type="ECO:0000256" key="8">
    <source>
        <dbReference type="ARBA" id="ARBA00023242"/>
    </source>
</evidence>
<keyword evidence="7" id="KW-0508">mRNA splicing</keyword>
<evidence type="ECO:0000313" key="12">
    <source>
        <dbReference type="EMBL" id="KAH7029359.1"/>
    </source>
</evidence>
<evidence type="ECO:0000259" key="11">
    <source>
        <dbReference type="PROSITE" id="PS51061"/>
    </source>
</evidence>
<comment type="subcellular location">
    <subcellularLocation>
        <location evidence="2">Cytoplasm</location>
    </subcellularLocation>
    <subcellularLocation>
        <location evidence="1">Nucleus</location>
    </subcellularLocation>
</comment>
<reference evidence="12" key="1">
    <citation type="journal article" date="2021" name="Nat. Commun.">
        <title>Genetic determinants of endophytism in the Arabidopsis root mycobiome.</title>
        <authorList>
            <person name="Mesny F."/>
            <person name="Miyauchi S."/>
            <person name="Thiergart T."/>
            <person name="Pickel B."/>
            <person name="Atanasova L."/>
            <person name="Karlsson M."/>
            <person name="Huettel B."/>
            <person name="Barry K.W."/>
            <person name="Haridas S."/>
            <person name="Chen C."/>
            <person name="Bauer D."/>
            <person name="Andreopoulos W."/>
            <person name="Pangilinan J."/>
            <person name="LaButti K."/>
            <person name="Riley R."/>
            <person name="Lipzen A."/>
            <person name="Clum A."/>
            <person name="Drula E."/>
            <person name="Henrissat B."/>
            <person name="Kohler A."/>
            <person name="Grigoriev I.V."/>
            <person name="Martin F.M."/>
            <person name="Hacquard S."/>
        </authorList>
    </citation>
    <scope>NUCLEOTIDE SEQUENCE</scope>
    <source>
        <strain evidence="12">MPI-CAGE-CH-0230</strain>
    </source>
</reference>
<dbReference type="SMART" id="SM00443">
    <property type="entry name" value="G_patch"/>
    <property type="match status" value="1"/>
</dbReference>
<feature type="region of interest" description="Disordered" evidence="9">
    <location>
        <begin position="353"/>
        <end position="374"/>
    </location>
</feature>
<feature type="region of interest" description="Disordered" evidence="9">
    <location>
        <begin position="277"/>
        <end position="297"/>
    </location>
</feature>
<dbReference type="InterPro" id="IPR036867">
    <property type="entry name" value="R3H_dom_sf"/>
</dbReference>
<evidence type="ECO:0000313" key="13">
    <source>
        <dbReference type="Proteomes" id="UP000756346"/>
    </source>
</evidence>
<dbReference type="PROSITE" id="PS51061">
    <property type="entry name" value="R3H"/>
    <property type="match status" value="1"/>
</dbReference>
<dbReference type="Pfam" id="PF01424">
    <property type="entry name" value="R3H"/>
    <property type="match status" value="1"/>
</dbReference>
<keyword evidence="5" id="KW-0963">Cytoplasm</keyword>
<name>A0A9P8Y4S7_9PEZI</name>
<evidence type="ECO:0000256" key="7">
    <source>
        <dbReference type="ARBA" id="ARBA00023187"/>
    </source>
</evidence>
<feature type="compositionally biased region" description="Basic residues" evidence="9">
    <location>
        <begin position="428"/>
        <end position="437"/>
    </location>
</feature>
<keyword evidence="13" id="KW-1185">Reference proteome</keyword>
<evidence type="ECO:0000256" key="3">
    <source>
        <dbReference type="ARBA" id="ARBA00010306"/>
    </source>
</evidence>
<dbReference type="PANTHER" id="PTHR14195">
    <property type="entry name" value="G PATCH DOMAIN CONTAINING PROTEIN 2"/>
    <property type="match status" value="1"/>
</dbReference>
<dbReference type="InterPro" id="IPR034082">
    <property type="entry name" value="R3H_G-patch"/>
</dbReference>
<gene>
    <name evidence="12" type="ORF">B0I36DRAFT_423025</name>
</gene>
<dbReference type="InterPro" id="IPR000467">
    <property type="entry name" value="G_patch_dom"/>
</dbReference>
<dbReference type="EMBL" id="JAGTJQ010000006">
    <property type="protein sequence ID" value="KAH7029359.1"/>
    <property type="molecule type" value="Genomic_DNA"/>
</dbReference>
<feature type="compositionally biased region" description="Acidic residues" evidence="9">
    <location>
        <begin position="363"/>
        <end position="374"/>
    </location>
</feature>
<accession>A0A9P8Y4S7</accession>
<evidence type="ECO:0000256" key="1">
    <source>
        <dbReference type="ARBA" id="ARBA00004123"/>
    </source>
</evidence>
<comment type="caution">
    <text evidence="12">The sequence shown here is derived from an EMBL/GenBank/DDBJ whole genome shotgun (WGS) entry which is preliminary data.</text>
</comment>
<keyword evidence="8" id="KW-0539">Nucleus</keyword>
<dbReference type="AlphaFoldDB" id="A0A9P8Y4S7"/>
<feature type="compositionally biased region" description="Basic residues" evidence="9">
    <location>
        <begin position="1"/>
        <end position="13"/>
    </location>
</feature>
<evidence type="ECO:0000256" key="6">
    <source>
        <dbReference type="ARBA" id="ARBA00022664"/>
    </source>
</evidence>
<dbReference type="Pfam" id="PF01585">
    <property type="entry name" value="G-patch"/>
    <property type="match status" value="1"/>
</dbReference>
<comment type="similarity">
    <text evidence="3">Belongs to the SQS1 family.</text>
</comment>
<dbReference type="GeneID" id="70191779"/>
<feature type="domain" description="G-patch" evidence="10">
    <location>
        <begin position="675"/>
        <end position="720"/>
    </location>
</feature>
<protein>
    <recommendedName>
        <fullName evidence="4">Protein SQS1</fullName>
    </recommendedName>
</protein>
<feature type="compositionally biased region" description="Polar residues" evidence="9">
    <location>
        <begin position="110"/>
        <end position="145"/>
    </location>
</feature>
<feature type="compositionally biased region" description="Low complexity" evidence="9">
    <location>
        <begin position="176"/>
        <end position="185"/>
    </location>
</feature>
<dbReference type="OrthoDB" id="21470at2759"/>